<feature type="transmembrane region" description="Helical" evidence="1">
    <location>
        <begin position="188"/>
        <end position="217"/>
    </location>
</feature>
<keyword evidence="1" id="KW-1133">Transmembrane helix</keyword>
<gene>
    <name evidence="2" type="ORF">CHS0354_007011</name>
</gene>
<comment type="caution">
    <text evidence="2">The sequence shown here is derived from an EMBL/GenBank/DDBJ whole genome shotgun (WGS) entry which is preliminary data.</text>
</comment>
<organism evidence="2 3">
    <name type="scientific">Potamilus streckersoni</name>
    <dbReference type="NCBI Taxonomy" id="2493646"/>
    <lineage>
        <taxon>Eukaryota</taxon>
        <taxon>Metazoa</taxon>
        <taxon>Spiralia</taxon>
        <taxon>Lophotrochozoa</taxon>
        <taxon>Mollusca</taxon>
        <taxon>Bivalvia</taxon>
        <taxon>Autobranchia</taxon>
        <taxon>Heteroconchia</taxon>
        <taxon>Palaeoheterodonta</taxon>
        <taxon>Unionida</taxon>
        <taxon>Unionoidea</taxon>
        <taxon>Unionidae</taxon>
        <taxon>Ambleminae</taxon>
        <taxon>Lampsilini</taxon>
        <taxon>Potamilus</taxon>
    </lineage>
</organism>
<feature type="transmembrane region" description="Helical" evidence="1">
    <location>
        <begin position="100"/>
        <end position="124"/>
    </location>
</feature>
<reference evidence="2" key="1">
    <citation type="journal article" date="2021" name="Genome Biol. Evol.">
        <title>A High-Quality Reference Genome for a Parasitic Bivalve with Doubly Uniparental Inheritance (Bivalvia: Unionida).</title>
        <authorList>
            <person name="Smith C.H."/>
        </authorList>
    </citation>
    <scope>NUCLEOTIDE SEQUENCE</scope>
    <source>
        <strain evidence="2">CHS0354</strain>
    </source>
</reference>
<reference evidence="2" key="2">
    <citation type="journal article" date="2021" name="Genome Biol. Evol.">
        <title>Developing a high-quality reference genome for a parasitic bivalve with doubly uniparental inheritance (Bivalvia: Unionida).</title>
        <authorList>
            <person name="Smith C.H."/>
        </authorList>
    </citation>
    <scope>NUCLEOTIDE SEQUENCE</scope>
    <source>
        <strain evidence="2">CHS0354</strain>
        <tissue evidence="2">Mantle</tissue>
    </source>
</reference>
<keyword evidence="3" id="KW-1185">Reference proteome</keyword>
<protein>
    <submittedName>
        <fullName evidence="2">Uncharacterized protein</fullName>
    </submittedName>
</protein>
<dbReference type="EMBL" id="JAEAOA010000474">
    <property type="protein sequence ID" value="KAK3580979.1"/>
    <property type="molecule type" value="Genomic_DNA"/>
</dbReference>
<keyword evidence="1" id="KW-0472">Membrane</keyword>
<reference evidence="2" key="3">
    <citation type="submission" date="2023-05" db="EMBL/GenBank/DDBJ databases">
        <authorList>
            <person name="Smith C.H."/>
        </authorList>
    </citation>
    <scope>NUCLEOTIDE SEQUENCE</scope>
    <source>
        <strain evidence="2">CHS0354</strain>
        <tissue evidence="2">Mantle</tissue>
    </source>
</reference>
<evidence type="ECO:0000313" key="2">
    <source>
        <dbReference type="EMBL" id="KAK3580979.1"/>
    </source>
</evidence>
<evidence type="ECO:0000313" key="3">
    <source>
        <dbReference type="Proteomes" id="UP001195483"/>
    </source>
</evidence>
<proteinExistence type="predicted"/>
<dbReference type="AlphaFoldDB" id="A0AAE0VK90"/>
<dbReference type="PANTHER" id="PTHR33444:SF2">
    <property type="entry name" value="MARVEL DOMAIN-CONTAINING PROTEIN"/>
    <property type="match status" value="1"/>
</dbReference>
<feature type="transmembrane region" description="Helical" evidence="1">
    <location>
        <begin position="145"/>
        <end position="168"/>
    </location>
</feature>
<name>A0AAE0VK90_9BIVA</name>
<dbReference type="PANTHER" id="PTHR33444">
    <property type="entry name" value="SI:DKEY-19B23.12-RELATED"/>
    <property type="match status" value="1"/>
</dbReference>
<accession>A0AAE0VK90</accession>
<feature type="transmembrane region" description="Helical" evidence="1">
    <location>
        <begin position="70"/>
        <end position="88"/>
    </location>
</feature>
<keyword evidence="1" id="KW-0812">Transmembrane</keyword>
<dbReference type="Proteomes" id="UP001195483">
    <property type="component" value="Unassembled WGS sequence"/>
</dbReference>
<evidence type="ECO:0000256" key="1">
    <source>
        <dbReference type="SAM" id="Phobius"/>
    </source>
</evidence>
<dbReference type="InterPro" id="IPR040350">
    <property type="entry name" value="TMEM272"/>
</dbReference>
<sequence length="225" mass="25467">MLGTQNMSAGSRLLIASAEDNDLDTLNGISETRKLYKNFNSELYFGHDEAVGNFKCLWSYLPFYPEIVKAIYPVFLTVGIILFVIGFIKFYDCPVEPELPFILIIEGAVIFVKIILRTSIYCFGSDQKNQKNIDSSSCNNFQNSLHGLITLFLVFWSITGCILVYGMYGKVQLERPDLPEYCDITLYMTAFSIATLLCAVVTIVIMGQLCLLILWVYKRKCSCSE</sequence>